<dbReference type="EMBL" id="UZAF01018611">
    <property type="protein sequence ID" value="VDO53224.1"/>
    <property type="molecule type" value="Genomic_DNA"/>
</dbReference>
<reference evidence="1 2" key="2">
    <citation type="submission" date="2018-11" db="EMBL/GenBank/DDBJ databases">
        <authorList>
            <consortium name="Pathogen Informatics"/>
        </authorList>
    </citation>
    <scope>NUCLEOTIDE SEQUENCE [LARGE SCALE GENOMIC DNA]</scope>
    <source>
        <strain evidence="1 2">MHpl1</strain>
    </source>
</reference>
<dbReference type="AlphaFoldDB" id="A0A0N4WSN9"/>
<reference evidence="3" key="1">
    <citation type="submission" date="2017-02" db="UniProtKB">
        <authorList>
            <consortium name="WormBaseParasite"/>
        </authorList>
    </citation>
    <scope>IDENTIFICATION</scope>
</reference>
<evidence type="ECO:0000313" key="2">
    <source>
        <dbReference type="Proteomes" id="UP000268014"/>
    </source>
</evidence>
<sequence>MGFGAITSAGKMPLIFLEKEVKLDSKTYLKGGLEKEVQSGTGLVCNTLHRLHLAGRLAPNSPGPNAMEYSMLSVLKEKACSTRRRSLDALRATLVEA</sequence>
<dbReference type="WBParaSite" id="HPLM_0001456301-mRNA-1">
    <property type="protein sequence ID" value="HPLM_0001456301-mRNA-1"/>
    <property type="gene ID" value="HPLM_0001456301"/>
</dbReference>
<protein>
    <submittedName>
        <fullName evidence="1 3">Uncharacterized protein</fullName>
    </submittedName>
</protein>
<dbReference type="OrthoDB" id="7951431at2759"/>
<evidence type="ECO:0000313" key="3">
    <source>
        <dbReference type="WBParaSite" id="HPLM_0001456301-mRNA-1"/>
    </source>
</evidence>
<proteinExistence type="predicted"/>
<evidence type="ECO:0000313" key="1">
    <source>
        <dbReference type="EMBL" id="VDO53224.1"/>
    </source>
</evidence>
<keyword evidence="2" id="KW-1185">Reference proteome</keyword>
<gene>
    <name evidence="1" type="ORF">HPLM_LOCUS14555</name>
</gene>
<organism evidence="3">
    <name type="scientific">Haemonchus placei</name>
    <name type="common">Barber's pole worm</name>
    <dbReference type="NCBI Taxonomy" id="6290"/>
    <lineage>
        <taxon>Eukaryota</taxon>
        <taxon>Metazoa</taxon>
        <taxon>Ecdysozoa</taxon>
        <taxon>Nematoda</taxon>
        <taxon>Chromadorea</taxon>
        <taxon>Rhabditida</taxon>
        <taxon>Rhabditina</taxon>
        <taxon>Rhabditomorpha</taxon>
        <taxon>Strongyloidea</taxon>
        <taxon>Trichostrongylidae</taxon>
        <taxon>Haemonchus</taxon>
    </lineage>
</organism>
<dbReference type="Proteomes" id="UP000268014">
    <property type="component" value="Unassembled WGS sequence"/>
</dbReference>
<accession>A0A0N4WSN9</accession>
<name>A0A0N4WSN9_HAEPC</name>